<evidence type="ECO:0000313" key="1">
    <source>
        <dbReference type="EMBL" id="KAI4349829.1"/>
    </source>
</evidence>
<keyword evidence="2" id="KW-1185">Reference proteome</keyword>
<name>A0ACB9PLV4_BAUVA</name>
<proteinExistence type="predicted"/>
<accession>A0ACB9PLV4</accession>
<dbReference type="Proteomes" id="UP000828941">
    <property type="component" value="Chromosome 4"/>
</dbReference>
<comment type="caution">
    <text evidence="1">The sequence shown here is derived from an EMBL/GenBank/DDBJ whole genome shotgun (WGS) entry which is preliminary data.</text>
</comment>
<protein>
    <submittedName>
        <fullName evidence="1">Uncharacterized protein</fullName>
    </submittedName>
</protein>
<dbReference type="EMBL" id="CM039429">
    <property type="protein sequence ID" value="KAI4349829.1"/>
    <property type="molecule type" value="Genomic_DNA"/>
</dbReference>
<sequence length="293" mass="33307">MHAFPLSSESYLYPAFHFLQAPPCIYFNHSYSLFSDPFNCKIIPQIHQSFPSAASPKLFSSSSKLRPFVYCTSESDSTTNLTSFDVDEEGDEEVNSLLVAGELEEPKESITEDGVYIQVKKLEKNSRRIESRISIDAPLISVWKILTDYERLADFIPGLAVSQLLEKGDNYARLYQVGQQNLAFGLKFNAKGIIDCYEKELESFASGMKREIEFKMVEGDFKLFEGKWSILQSNNETLEESQARELNTTLSYIVDVKPKVWLPVGLVEARLCNEIRVNLSCIREEAQKAVHNI</sequence>
<gene>
    <name evidence="1" type="ORF">L6164_010379</name>
</gene>
<evidence type="ECO:0000313" key="2">
    <source>
        <dbReference type="Proteomes" id="UP000828941"/>
    </source>
</evidence>
<organism evidence="1 2">
    <name type="scientific">Bauhinia variegata</name>
    <name type="common">Purple orchid tree</name>
    <name type="synonym">Phanera variegata</name>
    <dbReference type="NCBI Taxonomy" id="167791"/>
    <lineage>
        <taxon>Eukaryota</taxon>
        <taxon>Viridiplantae</taxon>
        <taxon>Streptophyta</taxon>
        <taxon>Embryophyta</taxon>
        <taxon>Tracheophyta</taxon>
        <taxon>Spermatophyta</taxon>
        <taxon>Magnoliopsida</taxon>
        <taxon>eudicotyledons</taxon>
        <taxon>Gunneridae</taxon>
        <taxon>Pentapetalae</taxon>
        <taxon>rosids</taxon>
        <taxon>fabids</taxon>
        <taxon>Fabales</taxon>
        <taxon>Fabaceae</taxon>
        <taxon>Cercidoideae</taxon>
        <taxon>Cercideae</taxon>
        <taxon>Bauhiniinae</taxon>
        <taxon>Bauhinia</taxon>
    </lineage>
</organism>
<reference evidence="1 2" key="1">
    <citation type="journal article" date="2022" name="DNA Res.">
        <title>Chromosomal-level genome assembly of the orchid tree Bauhinia variegata (Leguminosae; Cercidoideae) supports the allotetraploid origin hypothesis of Bauhinia.</title>
        <authorList>
            <person name="Zhong Y."/>
            <person name="Chen Y."/>
            <person name="Zheng D."/>
            <person name="Pang J."/>
            <person name="Liu Y."/>
            <person name="Luo S."/>
            <person name="Meng S."/>
            <person name="Qian L."/>
            <person name="Wei D."/>
            <person name="Dai S."/>
            <person name="Zhou R."/>
        </authorList>
    </citation>
    <scope>NUCLEOTIDE SEQUENCE [LARGE SCALE GENOMIC DNA]</scope>
    <source>
        <strain evidence="1">BV-YZ2020</strain>
    </source>
</reference>